<dbReference type="EMBL" id="LDYG01000003">
    <property type="protein sequence ID" value="KUP09110.1"/>
    <property type="molecule type" value="Genomic_DNA"/>
</dbReference>
<dbReference type="STRING" id="1150625.Q75_01330"/>
<evidence type="ECO:0000313" key="3">
    <source>
        <dbReference type="EMBL" id="KUP09110.1"/>
    </source>
</evidence>
<feature type="coiled-coil region" evidence="2">
    <location>
        <begin position="96"/>
        <end position="137"/>
    </location>
</feature>
<dbReference type="AlphaFoldDB" id="A0A147KC16"/>
<dbReference type="PANTHER" id="PTHR31088:SF6">
    <property type="entry name" value="PHAGE SHOCK PROTEIN A"/>
    <property type="match status" value="1"/>
</dbReference>
<dbReference type="Proteomes" id="UP000074108">
    <property type="component" value="Unassembled WGS sequence"/>
</dbReference>
<dbReference type="PANTHER" id="PTHR31088">
    <property type="entry name" value="MEMBRANE-ASSOCIATED PROTEIN VIPP1, CHLOROPLASTIC"/>
    <property type="match status" value="1"/>
</dbReference>
<dbReference type="OrthoDB" id="2366053at2"/>
<dbReference type="Pfam" id="PF04012">
    <property type="entry name" value="PspA_IM30"/>
    <property type="match status" value="1"/>
</dbReference>
<protein>
    <submittedName>
        <fullName evidence="3">Modulator protein</fullName>
    </submittedName>
</protein>
<proteinExistence type="inferred from homology"/>
<comment type="similarity">
    <text evidence="1">Belongs to the PspA/Vipp/IM30 family.</text>
</comment>
<keyword evidence="2" id="KW-0175">Coiled coil</keyword>
<evidence type="ECO:0000256" key="1">
    <source>
        <dbReference type="ARBA" id="ARBA00043985"/>
    </source>
</evidence>
<name>A0A147KC16_9BACI</name>
<comment type="caution">
    <text evidence="3">The sequence shown here is derived from an EMBL/GenBank/DDBJ whole genome shotgun (WGS) entry which is preliminary data.</text>
</comment>
<dbReference type="PATRIC" id="fig|1150625.3.peg.280"/>
<organism evidence="3 4">
    <name type="scientific">Bacillus coahuilensis p1.1.43</name>
    <dbReference type="NCBI Taxonomy" id="1150625"/>
    <lineage>
        <taxon>Bacteria</taxon>
        <taxon>Bacillati</taxon>
        <taxon>Bacillota</taxon>
        <taxon>Bacilli</taxon>
        <taxon>Bacillales</taxon>
        <taxon>Bacillaceae</taxon>
        <taxon>Bacillus</taxon>
    </lineage>
</organism>
<dbReference type="InterPro" id="IPR007157">
    <property type="entry name" value="PspA_VIPP1"/>
</dbReference>
<evidence type="ECO:0000313" key="4">
    <source>
        <dbReference type="Proteomes" id="UP000074108"/>
    </source>
</evidence>
<keyword evidence="4" id="KW-1185">Reference proteome</keyword>
<evidence type="ECO:0000256" key="2">
    <source>
        <dbReference type="SAM" id="Coils"/>
    </source>
</evidence>
<dbReference type="RefSeq" id="WP_059350082.1">
    <property type="nucleotide sequence ID" value="NZ_LDYG01000003.1"/>
</dbReference>
<sequence length="213" mass="25524">MNLFTRIKQSIEADVHEALDKKENRNPLAALNQYLRQCEQEVEKVRKLVERQFILKEQFQKELKEARYMMEKRSSQAQIASEAGESELFTFADQESENYRSRVHHLEDAVAKVSNELTELEHRYELMKHKLKDMSIKRMELMGKENLTHAHYRMNKVLNEKVTGLKEYDRFEQMEGYLTRLEEKINRNYHENTIDAKIEELQRNAKKEESKSL</sequence>
<gene>
    <name evidence="3" type="ORF">Q75_01330</name>
</gene>
<accession>A0A147KC16</accession>
<reference evidence="3 4" key="1">
    <citation type="journal article" date="2016" name="Front. Microbiol.">
        <title>Microevolution Analysis of Bacillus coahuilensis Unveils Differences in Phosphorus Acquisition Strategies and Their Regulation.</title>
        <authorList>
            <person name="Gomez-Lunar Z."/>
            <person name="Hernandez-Gonzalez I."/>
            <person name="Rodriguez-Torres M.D."/>
            <person name="Souza V."/>
            <person name="Olmedo-Alvarez G."/>
        </authorList>
    </citation>
    <scope>NUCLEOTIDE SEQUENCE [LARGE SCALE GENOMIC DNA]</scope>
    <source>
        <strain evidence="4">p1.1.43</strain>
    </source>
</reference>